<proteinExistence type="predicted"/>
<feature type="transmembrane region" description="Helical" evidence="7">
    <location>
        <begin position="142"/>
        <end position="167"/>
    </location>
</feature>
<gene>
    <name evidence="9" type="ORF">HOLleu_14284</name>
</gene>
<dbReference type="GO" id="GO:0005886">
    <property type="term" value="C:plasma membrane"/>
    <property type="evidence" value="ECO:0007669"/>
    <property type="project" value="UniProtKB-SubCell"/>
</dbReference>
<evidence type="ECO:0000256" key="5">
    <source>
        <dbReference type="ARBA" id="ARBA00023136"/>
    </source>
</evidence>
<dbReference type="Proteomes" id="UP001152320">
    <property type="component" value="Chromosome 6"/>
</dbReference>
<dbReference type="SUPFAM" id="SSF81321">
    <property type="entry name" value="Family A G protein-coupled receptor-like"/>
    <property type="match status" value="1"/>
</dbReference>
<dbReference type="PANTHER" id="PTHR24241:SF76">
    <property type="entry name" value="NEUROPEPTIDE SIFAMIDE RECEPTOR"/>
    <property type="match status" value="1"/>
</dbReference>
<evidence type="ECO:0000313" key="10">
    <source>
        <dbReference type="Proteomes" id="UP001152320"/>
    </source>
</evidence>
<dbReference type="PROSITE" id="PS50262">
    <property type="entry name" value="G_PROTEIN_RECEP_F1_2"/>
    <property type="match status" value="1"/>
</dbReference>
<dbReference type="EMBL" id="JAIZAY010000006">
    <property type="protein sequence ID" value="KAJ8040088.1"/>
    <property type="molecule type" value="Genomic_DNA"/>
</dbReference>
<organism evidence="9 10">
    <name type="scientific">Holothuria leucospilota</name>
    <name type="common">Black long sea cucumber</name>
    <name type="synonym">Mertensiothuria leucospilota</name>
    <dbReference type="NCBI Taxonomy" id="206669"/>
    <lineage>
        <taxon>Eukaryota</taxon>
        <taxon>Metazoa</taxon>
        <taxon>Echinodermata</taxon>
        <taxon>Eleutherozoa</taxon>
        <taxon>Echinozoa</taxon>
        <taxon>Holothuroidea</taxon>
        <taxon>Aspidochirotacea</taxon>
        <taxon>Aspidochirotida</taxon>
        <taxon>Holothuriidae</taxon>
        <taxon>Holothuria</taxon>
    </lineage>
</organism>
<evidence type="ECO:0000256" key="4">
    <source>
        <dbReference type="ARBA" id="ARBA00022989"/>
    </source>
</evidence>
<keyword evidence="2" id="KW-1003">Cell membrane</keyword>
<evidence type="ECO:0000256" key="1">
    <source>
        <dbReference type="ARBA" id="ARBA00004651"/>
    </source>
</evidence>
<dbReference type="GO" id="GO:0042277">
    <property type="term" value="F:peptide binding"/>
    <property type="evidence" value="ECO:0007669"/>
    <property type="project" value="TreeGrafter"/>
</dbReference>
<keyword evidence="6 9" id="KW-0675">Receptor</keyword>
<evidence type="ECO:0000259" key="8">
    <source>
        <dbReference type="PROSITE" id="PS50262"/>
    </source>
</evidence>
<evidence type="ECO:0000256" key="2">
    <source>
        <dbReference type="ARBA" id="ARBA00022475"/>
    </source>
</evidence>
<sequence>MKDERTDTMYCAVAWDSNSTAYKLYAAFNLIFLLISPTGMMILAYSSVIYALYKNKKATAGRKQSSPGRLSVTFQNGATKLQLHASDEPSSTSTLLSDVSPAREVRRDQNGNRCNAKNRCSPFRKAVSRVERDEDADKIKRIVVMLIVIVLLFVICWAPVLVLNFIIRFEIIHLDGHTEFILSTTSHLMAFSNSSVNPFAYALLSKNFRESTKQVFRQCCFRTEQRHLQHRPSISSTRFSRLSSSIPRWKGVRNDYVKEDPV</sequence>
<dbReference type="Gene3D" id="1.20.1070.10">
    <property type="entry name" value="Rhodopsin 7-helix transmembrane proteins"/>
    <property type="match status" value="1"/>
</dbReference>
<dbReference type="InterPro" id="IPR000276">
    <property type="entry name" value="GPCR_Rhodpsn"/>
</dbReference>
<comment type="subcellular location">
    <subcellularLocation>
        <location evidence="1">Cell membrane</location>
        <topology evidence="1">Multi-pass membrane protein</topology>
    </subcellularLocation>
</comment>
<keyword evidence="10" id="KW-1185">Reference proteome</keyword>
<evidence type="ECO:0000256" key="7">
    <source>
        <dbReference type="SAM" id="Phobius"/>
    </source>
</evidence>
<feature type="domain" description="G-protein coupled receptors family 1 profile" evidence="8">
    <location>
        <begin position="1"/>
        <end position="201"/>
    </location>
</feature>
<dbReference type="GO" id="GO:0032870">
    <property type="term" value="P:cellular response to hormone stimulus"/>
    <property type="evidence" value="ECO:0007669"/>
    <property type="project" value="TreeGrafter"/>
</dbReference>
<evidence type="ECO:0000313" key="9">
    <source>
        <dbReference type="EMBL" id="KAJ8040088.1"/>
    </source>
</evidence>
<reference evidence="9" key="1">
    <citation type="submission" date="2021-10" db="EMBL/GenBank/DDBJ databases">
        <title>Tropical sea cucumber genome reveals ecological adaptation and Cuvierian tubules defense mechanism.</title>
        <authorList>
            <person name="Chen T."/>
        </authorList>
    </citation>
    <scope>NUCLEOTIDE SEQUENCE</scope>
    <source>
        <strain evidence="9">Nanhai2018</strain>
        <tissue evidence="9">Muscle</tissue>
    </source>
</reference>
<accession>A0A9Q1C8D3</accession>
<dbReference type="PANTHER" id="PTHR24241">
    <property type="entry name" value="NEUROPEPTIDE RECEPTOR-RELATED G-PROTEIN COUPLED RECEPTOR"/>
    <property type="match status" value="1"/>
</dbReference>
<dbReference type="OrthoDB" id="2132067at2759"/>
<evidence type="ECO:0000256" key="3">
    <source>
        <dbReference type="ARBA" id="ARBA00022692"/>
    </source>
</evidence>
<name>A0A9Q1C8D3_HOLLE</name>
<dbReference type="PRINTS" id="PR00237">
    <property type="entry name" value="GPCRRHODOPSN"/>
</dbReference>
<keyword evidence="3 7" id="KW-0812">Transmembrane</keyword>
<dbReference type="GO" id="GO:0004930">
    <property type="term" value="F:G protein-coupled receptor activity"/>
    <property type="evidence" value="ECO:0007669"/>
    <property type="project" value="InterPro"/>
</dbReference>
<protein>
    <submittedName>
        <fullName evidence="9">Cholecystokinin receptor</fullName>
    </submittedName>
</protein>
<comment type="caution">
    <text evidence="9">The sequence shown here is derived from an EMBL/GenBank/DDBJ whole genome shotgun (WGS) entry which is preliminary data.</text>
</comment>
<keyword evidence="5 7" id="KW-0472">Membrane</keyword>
<evidence type="ECO:0000256" key="6">
    <source>
        <dbReference type="ARBA" id="ARBA00023170"/>
    </source>
</evidence>
<dbReference type="InterPro" id="IPR017452">
    <property type="entry name" value="GPCR_Rhodpsn_7TM"/>
</dbReference>
<keyword evidence="4 7" id="KW-1133">Transmembrane helix</keyword>
<dbReference type="Pfam" id="PF00001">
    <property type="entry name" value="7tm_1"/>
    <property type="match status" value="1"/>
</dbReference>
<dbReference type="AlphaFoldDB" id="A0A9Q1C8D3"/>
<feature type="transmembrane region" description="Helical" evidence="7">
    <location>
        <begin position="25"/>
        <end position="53"/>
    </location>
</feature>